<protein>
    <submittedName>
        <fullName evidence="3">CBS domain-containing protein</fullName>
    </submittedName>
</protein>
<dbReference type="EMBL" id="JAVDXO010000003">
    <property type="protein sequence ID" value="MDR7306384.1"/>
    <property type="molecule type" value="Genomic_DNA"/>
</dbReference>
<evidence type="ECO:0000313" key="3">
    <source>
        <dbReference type="EMBL" id="MDR7306384.1"/>
    </source>
</evidence>
<dbReference type="SUPFAM" id="SSF54631">
    <property type="entry name" value="CBS-domain pair"/>
    <property type="match status" value="1"/>
</dbReference>
<keyword evidence="1" id="KW-0129">CBS domain</keyword>
<comment type="caution">
    <text evidence="3">The sequence shown here is derived from an EMBL/GenBank/DDBJ whole genome shotgun (WGS) entry which is preliminary data.</text>
</comment>
<evidence type="ECO:0000313" key="4">
    <source>
        <dbReference type="Proteomes" id="UP001268089"/>
    </source>
</evidence>
<name>A0ABU1ZLH4_9BURK</name>
<feature type="domain" description="CBS" evidence="2">
    <location>
        <begin position="79"/>
        <end position="146"/>
    </location>
</feature>
<dbReference type="Gene3D" id="3.10.580.10">
    <property type="entry name" value="CBS-domain"/>
    <property type="match status" value="1"/>
</dbReference>
<reference evidence="3 4" key="1">
    <citation type="submission" date="2023-07" db="EMBL/GenBank/DDBJ databases">
        <title>Sorghum-associated microbial communities from plants grown in Nebraska, USA.</title>
        <authorList>
            <person name="Schachtman D."/>
        </authorList>
    </citation>
    <scope>NUCLEOTIDE SEQUENCE [LARGE SCALE GENOMIC DNA]</scope>
    <source>
        <strain evidence="3 4">BE308</strain>
    </source>
</reference>
<sequence>MSVFTDLSQVRAATVQAHTTLDQAELKMIYLGVRLLFVVSDMPAVDGVLTFVDIAGERPTLLVQQRKMKRHELTAGDLMTPLTEIDTVPLAALRRATVAQVVETLVQHGQPHLLVVETSPDDGTTCIRGLISQAQVERQLGQTLPRHDRAQTFAQLEQVLASH</sequence>
<dbReference type="Proteomes" id="UP001268089">
    <property type="component" value="Unassembled WGS sequence"/>
</dbReference>
<proteinExistence type="predicted"/>
<dbReference type="RefSeq" id="WP_310341391.1">
    <property type="nucleotide sequence ID" value="NZ_JAVDXO010000003.1"/>
</dbReference>
<dbReference type="PROSITE" id="PS51371">
    <property type="entry name" value="CBS"/>
    <property type="match status" value="1"/>
</dbReference>
<keyword evidence="4" id="KW-1185">Reference proteome</keyword>
<dbReference type="InterPro" id="IPR000644">
    <property type="entry name" value="CBS_dom"/>
</dbReference>
<accession>A0ABU1ZLH4</accession>
<organism evidence="3 4">
    <name type="scientific">Rhodoferax saidenbachensis</name>
    <dbReference type="NCBI Taxonomy" id="1484693"/>
    <lineage>
        <taxon>Bacteria</taxon>
        <taxon>Pseudomonadati</taxon>
        <taxon>Pseudomonadota</taxon>
        <taxon>Betaproteobacteria</taxon>
        <taxon>Burkholderiales</taxon>
        <taxon>Comamonadaceae</taxon>
        <taxon>Rhodoferax</taxon>
    </lineage>
</organism>
<evidence type="ECO:0000256" key="1">
    <source>
        <dbReference type="PROSITE-ProRule" id="PRU00703"/>
    </source>
</evidence>
<evidence type="ECO:0000259" key="2">
    <source>
        <dbReference type="PROSITE" id="PS51371"/>
    </source>
</evidence>
<dbReference type="InterPro" id="IPR046342">
    <property type="entry name" value="CBS_dom_sf"/>
</dbReference>
<gene>
    <name evidence="3" type="ORF">J2X15_001667</name>
</gene>